<organism evidence="2 3">
    <name type="scientific">Streptomyces cinerochromogenes</name>
    <dbReference type="NCBI Taxonomy" id="66422"/>
    <lineage>
        <taxon>Bacteria</taxon>
        <taxon>Bacillati</taxon>
        <taxon>Actinomycetota</taxon>
        <taxon>Actinomycetes</taxon>
        <taxon>Kitasatosporales</taxon>
        <taxon>Streptomycetaceae</taxon>
        <taxon>Streptomyces</taxon>
    </lineage>
</organism>
<proteinExistence type="predicted"/>
<accession>A0ABW7AVF3</accession>
<name>A0ABW7AVF3_9ACTN</name>
<evidence type="ECO:0000313" key="3">
    <source>
        <dbReference type="Proteomes" id="UP001604267"/>
    </source>
</evidence>
<keyword evidence="3" id="KW-1185">Reference proteome</keyword>
<comment type="caution">
    <text evidence="2">The sequence shown here is derived from an EMBL/GenBank/DDBJ whole genome shotgun (WGS) entry which is preliminary data.</text>
</comment>
<gene>
    <name evidence="2" type="ORF">ACGFZB_00110</name>
</gene>
<dbReference type="Proteomes" id="UP001604267">
    <property type="component" value="Unassembled WGS sequence"/>
</dbReference>
<sequence>MARRHITERTPAHSPGPAPSVQAPQACVEFGAAGCGAVVVVLGPGEVVAEGLGPFRGERGGEEAGQVGPAFRGVALFAEHDVEPVGQRVPGAGPGVVRGERGRVQRAGPFPLGRRGGGAVRPAQVLQQRLHHVPRQHLTPVQAGVHALGIPLPEHPAPAAARIETRQEGVQVVRELPHRVGELIHSHRPLPPDCRHSAR</sequence>
<evidence type="ECO:0000313" key="2">
    <source>
        <dbReference type="EMBL" id="MFG3008865.1"/>
    </source>
</evidence>
<reference evidence="2 3" key="1">
    <citation type="submission" date="2024-10" db="EMBL/GenBank/DDBJ databases">
        <title>The Natural Products Discovery Center: Release of the First 8490 Sequenced Strains for Exploring Actinobacteria Biosynthetic Diversity.</title>
        <authorList>
            <person name="Kalkreuter E."/>
            <person name="Kautsar S.A."/>
            <person name="Yang D."/>
            <person name="Bader C.D."/>
            <person name="Teijaro C.N."/>
            <person name="Fluegel L."/>
            <person name="Davis C.M."/>
            <person name="Simpson J.R."/>
            <person name="Lauterbach L."/>
            <person name="Steele A.D."/>
            <person name="Gui C."/>
            <person name="Meng S."/>
            <person name="Li G."/>
            <person name="Viehrig K."/>
            <person name="Ye F."/>
            <person name="Su P."/>
            <person name="Kiefer A.F."/>
            <person name="Nichols A."/>
            <person name="Cepeda A.J."/>
            <person name="Yan W."/>
            <person name="Fan B."/>
            <person name="Jiang Y."/>
            <person name="Adhikari A."/>
            <person name="Zheng C.-J."/>
            <person name="Schuster L."/>
            <person name="Cowan T.M."/>
            <person name="Smanski M.J."/>
            <person name="Chevrette M.G."/>
            <person name="De Carvalho L.P.S."/>
            <person name="Shen B."/>
        </authorList>
    </citation>
    <scope>NUCLEOTIDE SEQUENCE [LARGE SCALE GENOMIC DNA]</scope>
    <source>
        <strain evidence="2 3">NPDC048320</strain>
    </source>
</reference>
<feature type="compositionally biased region" description="Basic and acidic residues" evidence="1">
    <location>
        <begin position="1"/>
        <end position="11"/>
    </location>
</feature>
<protein>
    <submittedName>
        <fullName evidence="2">Uncharacterized protein</fullName>
    </submittedName>
</protein>
<dbReference type="RefSeq" id="WP_392813663.1">
    <property type="nucleotide sequence ID" value="NZ_JBICYV010000001.1"/>
</dbReference>
<feature type="region of interest" description="Disordered" evidence="1">
    <location>
        <begin position="1"/>
        <end position="21"/>
    </location>
</feature>
<evidence type="ECO:0000256" key="1">
    <source>
        <dbReference type="SAM" id="MobiDB-lite"/>
    </source>
</evidence>
<dbReference type="EMBL" id="JBICYV010000001">
    <property type="protein sequence ID" value="MFG3008865.1"/>
    <property type="molecule type" value="Genomic_DNA"/>
</dbReference>